<dbReference type="RefSeq" id="WP_144188900.1">
    <property type="nucleotide sequence ID" value="NZ_VMHL01000002.1"/>
</dbReference>
<dbReference type="Pfam" id="PF13419">
    <property type="entry name" value="HAD_2"/>
    <property type="match status" value="1"/>
</dbReference>
<dbReference type="SFLD" id="SFLDG01129">
    <property type="entry name" value="C1.5:_HAD__Beta-PGM__Phosphata"/>
    <property type="match status" value="1"/>
</dbReference>
<dbReference type="AlphaFoldDB" id="A0A556RNA8"/>
<proteinExistence type="predicted"/>
<sequence length="228" mass="25068">MSKAITKISAVLFDMDGVLIDSNSVIEKAWIEAGKLYGVTVTDNDISEHIHGQPGPHTIKTLFGHLSLEDQQRVQAYIMHAENTADYDPIPSVSQLILAAINIRVGIVTSGWREKIDRIMELLNIQNCISVIVERNDVARGKPFPDPYLLGAKRLMLSPSETLVFEDSISSITSAIKASAYCIAIGDTELIQYGAQTAIADFSKVKILSDGDYAILLDDEHKLLLNNK</sequence>
<dbReference type="CDD" id="cd07505">
    <property type="entry name" value="HAD_BPGM-like"/>
    <property type="match status" value="1"/>
</dbReference>
<reference evidence="1 2" key="1">
    <citation type="submission" date="2019-07" db="EMBL/GenBank/DDBJ databases">
        <title>Gilliamella genomes.</title>
        <authorList>
            <person name="Zheng H."/>
        </authorList>
    </citation>
    <scope>NUCLEOTIDE SEQUENCE [LARGE SCALE GENOMIC DNA]</scope>
    <source>
        <strain evidence="1 2">W8131</strain>
    </source>
</reference>
<dbReference type="InterPro" id="IPR041492">
    <property type="entry name" value="HAD_2"/>
</dbReference>
<dbReference type="Proteomes" id="UP000319138">
    <property type="component" value="Unassembled WGS sequence"/>
</dbReference>
<dbReference type="InterPro" id="IPR051806">
    <property type="entry name" value="HAD-like_SPP"/>
</dbReference>
<dbReference type="PRINTS" id="PR00413">
    <property type="entry name" value="HADHALOGNASE"/>
</dbReference>
<dbReference type="NCBIfam" id="TIGR01509">
    <property type="entry name" value="HAD-SF-IA-v3"/>
    <property type="match status" value="1"/>
</dbReference>
<dbReference type="InterPro" id="IPR006439">
    <property type="entry name" value="HAD-SF_hydro_IA"/>
</dbReference>
<comment type="caution">
    <text evidence="1">The sequence shown here is derived from an EMBL/GenBank/DDBJ whole genome shotgun (WGS) entry which is preliminary data.</text>
</comment>
<dbReference type="PANTHER" id="PTHR43481">
    <property type="entry name" value="FRUCTOSE-1-PHOSPHATE PHOSPHATASE"/>
    <property type="match status" value="1"/>
</dbReference>
<gene>
    <name evidence="1" type="ORF">FPQ14_04855</name>
</gene>
<dbReference type="PANTHER" id="PTHR43481:SF4">
    <property type="entry name" value="GLYCEROL-1-PHOSPHATE PHOSPHOHYDROLASE 1-RELATED"/>
    <property type="match status" value="1"/>
</dbReference>
<dbReference type="EMBL" id="VMHL01000002">
    <property type="protein sequence ID" value="TSJ90399.1"/>
    <property type="molecule type" value="Genomic_DNA"/>
</dbReference>
<dbReference type="InterPro" id="IPR023214">
    <property type="entry name" value="HAD_sf"/>
</dbReference>
<accession>A0A556RNA8</accession>
<name>A0A556RNA8_9GAMM</name>
<dbReference type="Gene3D" id="3.40.50.1000">
    <property type="entry name" value="HAD superfamily/HAD-like"/>
    <property type="match status" value="1"/>
</dbReference>
<evidence type="ECO:0000313" key="2">
    <source>
        <dbReference type="Proteomes" id="UP000319138"/>
    </source>
</evidence>
<protein>
    <submittedName>
        <fullName evidence="1">HAD family phosphatase</fullName>
    </submittedName>
</protein>
<dbReference type="Gene3D" id="1.10.150.240">
    <property type="entry name" value="Putative phosphatase, domain 2"/>
    <property type="match status" value="1"/>
</dbReference>
<evidence type="ECO:0000313" key="1">
    <source>
        <dbReference type="EMBL" id="TSJ90399.1"/>
    </source>
</evidence>
<organism evidence="1 2">
    <name type="scientific">Gilliamella apicola</name>
    <dbReference type="NCBI Taxonomy" id="1196095"/>
    <lineage>
        <taxon>Bacteria</taxon>
        <taxon>Pseudomonadati</taxon>
        <taxon>Pseudomonadota</taxon>
        <taxon>Gammaproteobacteria</taxon>
        <taxon>Orbales</taxon>
        <taxon>Orbaceae</taxon>
        <taxon>Gilliamella</taxon>
    </lineage>
</organism>
<dbReference type="GO" id="GO:0050308">
    <property type="term" value="F:sugar-phosphatase activity"/>
    <property type="evidence" value="ECO:0007669"/>
    <property type="project" value="TreeGrafter"/>
</dbReference>
<dbReference type="InterPro" id="IPR036412">
    <property type="entry name" value="HAD-like_sf"/>
</dbReference>
<dbReference type="InterPro" id="IPR023198">
    <property type="entry name" value="PGP-like_dom2"/>
</dbReference>
<dbReference type="SUPFAM" id="SSF56784">
    <property type="entry name" value="HAD-like"/>
    <property type="match status" value="1"/>
</dbReference>
<dbReference type="SFLD" id="SFLDS00003">
    <property type="entry name" value="Haloacid_Dehalogenase"/>
    <property type="match status" value="1"/>
</dbReference>